<dbReference type="Proteomes" id="UP001183610">
    <property type="component" value="Unassembled WGS sequence"/>
</dbReference>
<comment type="caution">
    <text evidence="5">The sequence shown here is derived from an EMBL/GenBank/DDBJ whole genome shotgun (WGS) entry which is preliminary data.</text>
</comment>
<dbReference type="InterPro" id="IPR036388">
    <property type="entry name" value="WH-like_DNA-bd_sf"/>
</dbReference>
<dbReference type="RefSeq" id="WP_010267634.1">
    <property type="nucleotide sequence ID" value="NZ_JAVRET010000014.1"/>
</dbReference>
<keyword evidence="3" id="KW-0804">Transcription</keyword>
<evidence type="ECO:0000256" key="3">
    <source>
        <dbReference type="ARBA" id="ARBA00023163"/>
    </source>
</evidence>
<dbReference type="InterPro" id="IPR051534">
    <property type="entry name" value="CBASS_pafABC_assoc_protein"/>
</dbReference>
<dbReference type="PANTHER" id="PTHR34580:SF3">
    <property type="entry name" value="PROTEIN PAFB"/>
    <property type="match status" value="1"/>
</dbReference>
<dbReference type="SUPFAM" id="SSF46785">
    <property type="entry name" value="Winged helix' DNA-binding domain"/>
    <property type="match status" value="1"/>
</dbReference>
<proteinExistence type="predicted"/>
<dbReference type="InterPro" id="IPR018356">
    <property type="entry name" value="Tscrpt_reg_HTH_DeoR_CS"/>
</dbReference>
<dbReference type="InterPro" id="IPR013196">
    <property type="entry name" value="HTH_11"/>
</dbReference>
<dbReference type="InterPro" id="IPR036390">
    <property type="entry name" value="WH_DNA-bd_sf"/>
</dbReference>
<protein>
    <submittedName>
        <fullName evidence="5">YafY family protein</fullName>
    </submittedName>
</protein>
<keyword evidence="6" id="KW-1185">Reference proteome</keyword>
<keyword evidence="1" id="KW-0805">Transcription regulation</keyword>
<dbReference type="InterPro" id="IPR057727">
    <property type="entry name" value="WCX_dom"/>
</dbReference>
<dbReference type="Pfam" id="PF25583">
    <property type="entry name" value="WCX"/>
    <property type="match status" value="1"/>
</dbReference>
<evidence type="ECO:0000256" key="1">
    <source>
        <dbReference type="ARBA" id="ARBA00023015"/>
    </source>
</evidence>
<feature type="domain" description="HTH deoR-type" evidence="4">
    <location>
        <begin position="13"/>
        <end position="72"/>
    </location>
</feature>
<dbReference type="Pfam" id="PF08279">
    <property type="entry name" value="HTH_11"/>
    <property type="match status" value="1"/>
</dbReference>
<evidence type="ECO:0000313" key="6">
    <source>
        <dbReference type="Proteomes" id="UP001183610"/>
    </source>
</evidence>
<organism evidence="5 6">
    <name type="scientific">Streptomyces evansiae</name>
    <dbReference type="NCBI Taxonomy" id="3075535"/>
    <lineage>
        <taxon>Bacteria</taxon>
        <taxon>Bacillati</taxon>
        <taxon>Actinomycetota</taxon>
        <taxon>Actinomycetes</taxon>
        <taxon>Kitasatosporales</taxon>
        <taxon>Streptomycetaceae</taxon>
        <taxon>Streptomyces</taxon>
    </lineage>
</organism>
<evidence type="ECO:0000313" key="5">
    <source>
        <dbReference type="EMBL" id="MDT0409130.1"/>
    </source>
</evidence>
<dbReference type="PROSITE" id="PS00894">
    <property type="entry name" value="HTH_DEOR_1"/>
    <property type="match status" value="1"/>
</dbReference>
<dbReference type="Gene3D" id="1.10.10.10">
    <property type="entry name" value="Winged helix-like DNA-binding domain superfamily/Winged helix DNA-binding domain"/>
    <property type="match status" value="1"/>
</dbReference>
<keyword evidence="2" id="KW-0238">DNA-binding</keyword>
<dbReference type="Pfam" id="PF13280">
    <property type="entry name" value="WYL"/>
    <property type="match status" value="1"/>
</dbReference>
<dbReference type="PANTHER" id="PTHR34580">
    <property type="match status" value="1"/>
</dbReference>
<dbReference type="InterPro" id="IPR026881">
    <property type="entry name" value="WYL_dom"/>
</dbReference>
<evidence type="ECO:0000259" key="4">
    <source>
        <dbReference type="PROSITE" id="PS51000"/>
    </source>
</evidence>
<dbReference type="PROSITE" id="PS51000">
    <property type="entry name" value="HTH_DEOR_2"/>
    <property type="match status" value="1"/>
</dbReference>
<dbReference type="InterPro" id="IPR001034">
    <property type="entry name" value="DeoR_HTH"/>
</dbReference>
<accession>A0ABU2R0A7</accession>
<sequence>MTETAAREGERSTTERVLVLLGLLQRGRSWSGPELAARLGVTSRTVRRDVERLRALGYPVHALQGVGGGYRLGAGSELPPLLLDDEEATATAASLLAGAGGGGPGAGEAALRALAKIDRVMPARLRHEVSALAGAVEFFEGGPERVEPASLVTLAGACRDEVEARFRYPSRGEVTERRVEPYRLVASDRRWYLLAYDLDRDDWRTFRVDRMTEVAARTWRFTPRPAPEDAAAYVQRGVVTGAYPHRARFLVHAPAEEVRAQVPASAALVHARGEHACELVSGGSVPDRILAYVAMLGHSFEVIEPPELVDRCAAMAERLRAAAERRVSSAGDSRTPGT</sequence>
<evidence type="ECO:0000256" key="2">
    <source>
        <dbReference type="ARBA" id="ARBA00023125"/>
    </source>
</evidence>
<gene>
    <name evidence="5" type="ORF">RM698_08690</name>
</gene>
<reference evidence="6" key="1">
    <citation type="submission" date="2023-07" db="EMBL/GenBank/DDBJ databases">
        <title>30 novel species of actinomycetes from the DSMZ collection.</title>
        <authorList>
            <person name="Nouioui I."/>
        </authorList>
    </citation>
    <scope>NUCLEOTIDE SEQUENCE [LARGE SCALE GENOMIC DNA]</scope>
    <source>
        <strain evidence="6">DSM 41979</strain>
    </source>
</reference>
<dbReference type="EMBL" id="JAVRET010000014">
    <property type="protein sequence ID" value="MDT0409130.1"/>
    <property type="molecule type" value="Genomic_DNA"/>
</dbReference>
<dbReference type="PROSITE" id="PS52050">
    <property type="entry name" value="WYL"/>
    <property type="match status" value="1"/>
</dbReference>
<name>A0ABU2R0A7_9ACTN</name>